<dbReference type="Proteomes" id="UP000674938">
    <property type="component" value="Unassembled WGS sequence"/>
</dbReference>
<protein>
    <submittedName>
        <fullName evidence="1">Uncharacterized protein</fullName>
    </submittedName>
</protein>
<accession>A0A940P328</accession>
<reference evidence="1" key="1">
    <citation type="submission" date="2020-12" db="EMBL/GenBank/DDBJ databases">
        <title>Vagococcus allomyrinae sp. nov. and Enterococcus lavae sp. nov., isolated from the larvae of Allomyrina dichotoma.</title>
        <authorList>
            <person name="Lee S.D."/>
        </authorList>
    </citation>
    <scope>NUCLEOTIDE SEQUENCE</scope>
    <source>
        <strain evidence="1">BWB3-3</strain>
    </source>
</reference>
<dbReference type="RefSeq" id="WP_209525024.1">
    <property type="nucleotide sequence ID" value="NZ_JAEEGA010000002.1"/>
</dbReference>
<keyword evidence="2" id="KW-1185">Reference proteome</keyword>
<organism evidence="1 2">
    <name type="scientific">Vagococcus allomyrinae</name>
    <dbReference type="NCBI Taxonomy" id="2794353"/>
    <lineage>
        <taxon>Bacteria</taxon>
        <taxon>Bacillati</taxon>
        <taxon>Bacillota</taxon>
        <taxon>Bacilli</taxon>
        <taxon>Lactobacillales</taxon>
        <taxon>Enterococcaceae</taxon>
        <taxon>Vagococcus</taxon>
    </lineage>
</organism>
<evidence type="ECO:0000313" key="2">
    <source>
        <dbReference type="Proteomes" id="UP000674938"/>
    </source>
</evidence>
<comment type="caution">
    <text evidence="1">The sequence shown here is derived from an EMBL/GenBank/DDBJ whole genome shotgun (WGS) entry which is preliminary data.</text>
</comment>
<dbReference type="EMBL" id="JAEEGA010000002">
    <property type="protein sequence ID" value="MBP1040130.1"/>
    <property type="molecule type" value="Genomic_DNA"/>
</dbReference>
<proteinExistence type="predicted"/>
<gene>
    <name evidence="1" type="ORF">I6N95_03805</name>
</gene>
<name>A0A940P328_9ENTE</name>
<dbReference type="AlphaFoldDB" id="A0A940P328"/>
<sequence>MKKQTITYEEYDRLKQWVNELPWVWQEYQRKAPDGWYEFKYQGILRQFISEEGGDQLFSQARRLRWGKRVRLPKSVYQDMKELADICLELQDVLAYPPFGSFSLTDTEKPRKEGTL</sequence>
<evidence type="ECO:0000313" key="1">
    <source>
        <dbReference type="EMBL" id="MBP1040130.1"/>
    </source>
</evidence>